<dbReference type="RefSeq" id="WP_267844779.1">
    <property type="nucleotide sequence ID" value="NZ_JAPMXC010000001.1"/>
</dbReference>
<gene>
    <name evidence="2" type="ORF">OVY01_00025</name>
</gene>
<name>A0ABT3ZGJ9_9BURK</name>
<comment type="caution">
    <text evidence="2">The sequence shown here is derived from an EMBL/GenBank/DDBJ whole genome shotgun (WGS) entry which is preliminary data.</text>
</comment>
<accession>A0ABT3ZGJ9</accession>
<organism evidence="2 3">
    <name type="scientific">Robbsia betulipollinis</name>
    <dbReference type="NCBI Taxonomy" id="2981849"/>
    <lineage>
        <taxon>Bacteria</taxon>
        <taxon>Pseudomonadati</taxon>
        <taxon>Pseudomonadota</taxon>
        <taxon>Betaproteobacteria</taxon>
        <taxon>Burkholderiales</taxon>
        <taxon>Burkholderiaceae</taxon>
        <taxon>Robbsia</taxon>
    </lineage>
</organism>
<reference evidence="2" key="1">
    <citation type="submission" date="2022-11" db="EMBL/GenBank/DDBJ databases">
        <title>Robbsia betulipollinis sp. nov., isolated from pollen of birch (Betula pendula).</title>
        <authorList>
            <person name="Shi H."/>
            <person name="Ambika Manirajan B."/>
            <person name="Ratering S."/>
            <person name="Geissler-Plaum R."/>
            <person name="Schnell S."/>
        </authorList>
    </citation>
    <scope>NUCLEOTIDE SEQUENCE</scope>
    <source>
        <strain evidence="2">Bb-Pol-6</strain>
    </source>
</reference>
<evidence type="ECO:0000256" key="1">
    <source>
        <dbReference type="SAM" id="MobiDB-lite"/>
    </source>
</evidence>
<protein>
    <submittedName>
        <fullName evidence="2">Uncharacterized protein</fullName>
    </submittedName>
</protein>
<sequence>MKVTTNRPILHGGNVSMNIVTTDLHARELAARGLIGILPRSSELPEAAPPAPAVPDARSRGKTK</sequence>
<evidence type="ECO:0000313" key="3">
    <source>
        <dbReference type="Proteomes" id="UP001082899"/>
    </source>
</evidence>
<dbReference type="Proteomes" id="UP001082899">
    <property type="component" value="Unassembled WGS sequence"/>
</dbReference>
<dbReference type="EMBL" id="JAPMXC010000001">
    <property type="protein sequence ID" value="MCY0385651.1"/>
    <property type="molecule type" value="Genomic_DNA"/>
</dbReference>
<keyword evidence="3" id="KW-1185">Reference proteome</keyword>
<feature type="region of interest" description="Disordered" evidence="1">
    <location>
        <begin position="40"/>
        <end position="64"/>
    </location>
</feature>
<proteinExistence type="predicted"/>
<evidence type="ECO:0000313" key="2">
    <source>
        <dbReference type="EMBL" id="MCY0385651.1"/>
    </source>
</evidence>